<organism evidence="2 3">
    <name type="scientific">Frankia torreyi</name>
    <dbReference type="NCBI Taxonomy" id="1856"/>
    <lineage>
        <taxon>Bacteria</taxon>
        <taxon>Bacillati</taxon>
        <taxon>Actinomycetota</taxon>
        <taxon>Actinomycetes</taxon>
        <taxon>Frankiales</taxon>
        <taxon>Frankiaceae</taxon>
        <taxon>Frankia</taxon>
    </lineage>
</organism>
<accession>A0A0D8BJC7</accession>
<evidence type="ECO:0000313" key="2">
    <source>
        <dbReference type="EMBL" id="KJE24221.1"/>
    </source>
</evidence>
<evidence type="ECO:0000256" key="1">
    <source>
        <dbReference type="SAM" id="MobiDB-lite"/>
    </source>
</evidence>
<feature type="region of interest" description="Disordered" evidence="1">
    <location>
        <begin position="1"/>
        <end position="51"/>
    </location>
</feature>
<name>A0A0D8BJC7_9ACTN</name>
<dbReference type="EMBL" id="JYFN01000007">
    <property type="protein sequence ID" value="KJE24221.1"/>
    <property type="molecule type" value="Genomic_DNA"/>
</dbReference>
<dbReference type="Proteomes" id="UP000032545">
    <property type="component" value="Unassembled WGS sequence"/>
</dbReference>
<comment type="caution">
    <text evidence="2">The sequence shown here is derived from an EMBL/GenBank/DDBJ whole genome shotgun (WGS) entry which is preliminary data.</text>
</comment>
<reference evidence="3" key="1">
    <citation type="submission" date="2015-02" db="EMBL/GenBank/DDBJ databases">
        <title>Draft Genome of Frankia sp. CpI1-S.</title>
        <authorList>
            <person name="Oshone R.T."/>
            <person name="Ngom M."/>
            <person name="Ghodhbane-Gtari F."/>
            <person name="Gtari M."/>
            <person name="Morris K."/>
            <person name="Thomas K."/>
            <person name="Sen A."/>
            <person name="Tisa L.S."/>
        </authorList>
    </citation>
    <scope>NUCLEOTIDE SEQUENCE [LARGE SCALE GENOMIC DNA]</scope>
    <source>
        <strain evidence="3">CpI1-S</strain>
    </source>
</reference>
<gene>
    <name evidence="2" type="ORF">FF36_01296</name>
</gene>
<reference evidence="2 3" key="2">
    <citation type="journal article" date="2016" name="Genome Announc.">
        <title>Permanent Draft Genome Sequences for Two Variants of Frankia sp. Strain CpI1, the First Frankia Strain Isolated from Root Nodules of Comptonia peregrina.</title>
        <authorList>
            <person name="Oshone R."/>
            <person name="Hurst S.G.IV."/>
            <person name="Abebe-Akele F."/>
            <person name="Simpson S."/>
            <person name="Morris K."/>
            <person name="Thomas W.K."/>
            <person name="Tisa L.S."/>
        </authorList>
    </citation>
    <scope>NUCLEOTIDE SEQUENCE [LARGE SCALE GENOMIC DNA]</scope>
    <source>
        <strain evidence="3">CpI1-S</strain>
    </source>
</reference>
<keyword evidence="3" id="KW-1185">Reference proteome</keyword>
<proteinExistence type="predicted"/>
<dbReference type="PATRIC" id="fig|1502723.3.peg.5522"/>
<dbReference type="AlphaFoldDB" id="A0A0D8BJC7"/>
<sequence length="51" mass="5639">MQVDHLEGLVLHRTQGGDDLPEAGQVKRRPQLDSLVPEPQAALRRRATPSV</sequence>
<protein>
    <submittedName>
        <fullName evidence="2">Uncharacterized protein</fullName>
    </submittedName>
</protein>
<evidence type="ECO:0000313" key="3">
    <source>
        <dbReference type="Proteomes" id="UP000032545"/>
    </source>
</evidence>